<feature type="region of interest" description="Disordered" evidence="1">
    <location>
        <begin position="386"/>
        <end position="412"/>
    </location>
</feature>
<dbReference type="EMBL" id="HBFR01040680">
    <property type="protein sequence ID" value="CAD8902532.1"/>
    <property type="molecule type" value="Transcribed_RNA"/>
</dbReference>
<gene>
    <name evidence="2" type="ORF">CHYS00102_LOCUS29751</name>
    <name evidence="3" type="ORF">CHYS00102_LOCUS29752</name>
</gene>
<name>A0A6U5LXU1_9STRA</name>
<evidence type="ECO:0000256" key="1">
    <source>
        <dbReference type="SAM" id="MobiDB-lite"/>
    </source>
</evidence>
<protein>
    <submittedName>
        <fullName evidence="3">Uncharacterized protein</fullName>
    </submittedName>
</protein>
<dbReference type="EMBL" id="HBFR01040681">
    <property type="protein sequence ID" value="CAD8902533.1"/>
    <property type="molecule type" value="Transcribed_RNA"/>
</dbReference>
<accession>A0A6U5LXU1</accession>
<evidence type="ECO:0000313" key="2">
    <source>
        <dbReference type="EMBL" id="CAD8902532.1"/>
    </source>
</evidence>
<proteinExistence type="predicted"/>
<evidence type="ECO:0000313" key="3">
    <source>
        <dbReference type="EMBL" id="CAD8902533.1"/>
    </source>
</evidence>
<sequence length="412" mass="46833">MMSSNMMTLTKKAASRVLPSTFSTLSQSTRLNLIRSKVTSRVTSSTRRASSTISSSSINSSVGFPKFTKGQLFTGGLLGVLTAQSFFGSASDFYEYRFIIKRDIDPDDLASFYGGEEFMEIFCMMPIIGEMMMRGGYFDDEGIVHTYGFPGELLVSMAFTDEEDDEGKAAWFNKRERFKDVCFGTKMWDQVSNFGFHTLPDGKLEVYHTGEYFVGRLPIVSLIVKLAFQIQGRWVAWATEHYLNHHAFTAETEEEAEIEELCRTNHPLYLLKYHVWEDTKAMLGFGSKKLREEDASFLSVGTDEYVGRMDLPIQRLETRRKIQDDLAIDKEFQVHSKKDDLPEHMSAYAMAQKSAMQRHMTLRVLRRKTTRKRFEGLNENVSADSPMLEAKEESTADSSNLIMPVANGSPTM</sequence>
<dbReference type="AlphaFoldDB" id="A0A6U5LXU1"/>
<organism evidence="3">
    <name type="scientific">Corethron hystrix</name>
    <dbReference type="NCBI Taxonomy" id="216773"/>
    <lineage>
        <taxon>Eukaryota</taxon>
        <taxon>Sar</taxon>
        <taxon>Stramenopiles</taxon>
        <taxon>Ochrophyta</taxon>
        <taxon>Bacillariophyta</taxon>
        <taxon>Coscinodiscophyceae</taxon>
        <taxon>Corethrophycidae</taxon>
        <taxon>Corethrales</taxon>
        <taxon>Corethraceae</taxon>
        <taxon>Corethron</taxon>
    </lineage>
</organism>
<reference evidence="3" key="1">
    <citation type="submission" date="2021-01" db="EMBL/GenBank/DDBJ databases">
        <authorList>
            <person name="Corre E."/>
            <person name="Pelletier E."/>
            <person name="Niang G."/>
            <person name="Scheremetjew M."/>
            <person name="Finn R."/>
            <person name="Kale V."/>
            <person name="Holt S."/>
            <person name="Cochrane G."/>
            <person name="Meng A."/>
            <person name="Brown T."/>
            <person name="Cohen L."/>
        </authorList>
    </citation>
    <scope>NUCLEOTIDE SEQUENCE</scope>
    <source>
        <strain evidence="3">308</strain>
    </source>
</reference>